<proteinExistence type="predicted"/>
<dbReference type="STRING" id="1794912.AXX12_18570"/>
<comment type="caution">
    <text evidence="3">The sequence shown here is derived from an EMBL/GenBank/DDBJ whole genome shotgun (WGS) entry which is preliminary data.</text>
</comment>
<evidence type="ECO:0008006" key="5">
    <source>
        <dbReference type="Google" id="ProtNLM"/>
    </source>
</evidence>
<gene>
    <name evidence="3" type="ORF">AXX12_18570</name>
</gene>
<dbReference type="RefSeq" id="WP_066245736.1">
    <property type="nucleotide sequence ID" value="NZ_LSGP01000027.1"/>
</dbReference>
<sequence length="467" mass="50972">MNIRLKKLLTAAIGTAVFAGAVMPSLLPGPTTAALKWASSGASQAQAAPAEQSDSPTVEVSASPSAVETAEELIEQPAEKVITNSEVVVTDDKGEAKRVVVDTVGKETAKIVVDNSVVNQLQQNVNSGKQLWLLDPVQVVKNHAAKYGFNAKSDSFTLISQISASNKSKAYVLVGHGSKYYLVELSQPNGKRIWQIVSIREAAVVAKPDKPVVGSGVVGLDYNKVIKWQQNVDEGRELWRLDPMEVAKREGKLYYGLGDKAQFKIVRQLSSSSIARHGQIDLQVTQNGKNYTMILVRPLGSDDGAIWTTYKVYETVVQPGQPSGNVIFKTNAYKDWHWQKPEYPQDMGVAVVYSRQLQMKAQTVPQPVLDELSTVDLTDKVALLAYLGGTSSSHNIGIEKVTVKGNQMTVTVRAKSPRLNDPDIRDFVYPADYVLVDRNLFTISGGMNVKFVDQDGKVLGKTTVTIR</sequence>
<name>A0A154BLQ2_ANASB</name>
<reference evidence="3 4" key="1">
    <citation type="submission" date="2016-02" db="EMBL/GenBank/DDBJ databases">
        <title>Anaerosporomusa subterraneum gen. nov., sp. nov., a spore-forming obligate anaerobe isolated from saprolite.</title>
        <authorList>
            <person name="Choi J.K."/>
            <person name="Shah M."/>
            <person name="Yee N."/>
        </authorList>
    </citation>
    <scope>NUCLEOTIDE SEQUENCE [LARGE SCALE GENOMIC DNA]</scope>
    <source>
        <strain evidence="3 4">RU4</strain>
    </source>
</reference>
<keyword evidence="2" id="KW-0732">Signal</keyword>
<feature type="region of interest" description="Disordered" evidence="1">
    <location>
        <begin position="45"/>
        <end position="64"/>
    </location>
</feature>
<feature type="signal peptide" evidence="2">
    <location>
        <begin position="1"/>
        <end position="33"/>
    </location>
</feature>
<evidence type="ECO:0000313" key="3">
    <source>
        <dbReference type="EMBL" id="KYZ74846.1"/>
    </source>
</evidence>
<feature type="chain" id="PRO_5038412228" description="Copper amine oxidase-like N-terminal domain-containing protein" evidence="2">
    <location>
        <begin position="34"/>
        <end position="467"/>
    </location>
</feature>
<dbReference type="Proteomes" id="UP000076268">
    <property type="component" value="Unassembled WGS sequence"/>
</dbReference>
<dbReference type="OrthoDB" id="2375880at2"/>
<evidence type="ECO:0000256" key="1">
    <source>
        <dbReference type="SAM" id="MobiDB-lite"/>
    </source>
</evidence>
<feature type="compositionally biased region" description="Low complexity" evidence="1">
    <location>
        <begin position="45"/>
        <end position="55"/>
    </location>
</feature>
<evidence type="ECO:0000313" key="4">
    <source>
        <dbReference type="Proteomes" id="UP000076268"/>
    </source>
</evidence>
<organism evidence="3 4">
    <name type="scientific">Anaerosporomusa subterranea</name>
    <dbReference type="NCBI Taxonomy" id="1794912"/>
    <lineage>
        <taxon>Bacteria</taxon>
        <taxon>Bacillati</taxon>
        <taxon>Bacillota</taxon>
        <taxon>Negativicutes</taxon>
        <taxon>Acetonemataceae</taxon>
        <taxon>Anaerosporomusa</taxon>
    </lineage>
</organism>
<keyword evidence="4" id="KW-1185">Reference proteome</keyword>
<protein>
    <recommendedName>
        <fullName evidence="5">Copper amine oxidase-like N-terminal domain-containing protein</fullName>
    </recommendedName>
</protein>
<accession>A0A154BLQ2</accession>
<dbReference type="EMBL" id="LSGP01000027">
    <property type="protein sequence ID" value="KYZ74846.1"/>
    <property type="molecule type" value="Genomic_DNA"/>
</dbReference>
<dbReference type="AlphaFoldDB" id="A0A154BLQ2"/>
<evidence type="ECO:0000256" key="2">
    <source>
        <dbReference type="SAM" id="SignalP"/>
    </source>
</evidence>